<evidence type="ECO:0000256" key="11">
    <source>
        <dbReference type="SAM" id="MobiDB-lite"/>
    </source>
</evidence>
<keyword evidence="8" id="KW-0539">Nucleus</keyword>
<dbReference type="InterPro" id="IPR036236">
    <property type="entry name" value="Znf_C2H2_sf"/>
</dbReference>
<evidence type="ECO:0000256" key="4">
    <source>
        <dbReference type="ARBA" id="ARBA00022771"/>
    </source>
</evidence>
<evidence type="ECO:0000256" key="9">
    <source>
        <dbReference type="PROSITE-ProRule" id="PRU00042"/>
    </source>
</evidence>
<dbReference type="Proteomes" id="UP001295684">
    <property type="component" value="Unassembled WGS sequence"/>
</dbReference>
<feature type="domain" description="C2H2-type" evidence="12">
    <location>
        <begin position="138"/>
        <end position="174"/>
    </location>
</feature>
<dbReference type="SMART" id="SM00355">
    <property type="entry name" value="ZnF_C2H2"/>
    <property type="match status" value="4"/>
</dbReference>
<feature type="region of interest" description="Disordered" evidence="11">
    <location>
        <begin position="211"/>
        <end position="237"/>
    </location>
</feature>
<keyword evidence="10" id="KW-0175">Coiled coil</keyword>
<keyword evidence="7" id="KW-0804">Transcription</keyword>
<dbReference type="Gene3D" id="3.30.160.60">
    <property type="entry name" value="Classic Zinc Finger"/>
    <property type="match status" value="2"/>
</dbReference>
<evidence type="ECO:0000256" key="10">
    <source>
        <dbReference type="SAM" id="Coils"/>
    </source>
</evidence>
<dbReference type="GO" id="GO:0008270">
    <property type="term" value="F:zinc ion binding"/>
    <property type="evidence" value="ECO:0007669"/>
    <property type="project" value="UniProtKB-KW"/>
</dbReference>
<keyword evidence="3" id="KW-0677">Repeat</keyword>
<evidence type="ECO:0000256" key="5">
    <source>
        <dbReference type="ARBA" id="ARBA00022833"/>
    </source>
</evidence>
<gene>
    <name evidence="13" type="ORF">ECRASSUSDP1_LOCUS11218</name>
</gene>
<evidence type="ECO:0000256" key="6">
    <source>
        <dbReference type="ARBA" id="ARBA00023015"/>
    </source>
</evidence>
<evidence type="ECO:0000256" key="7">
    <source>
        <dbReference type="ARBA" id="ARBA00023163"/>
    </source>
</evidence>
<evidence type="ECO:0000256" key="1">
    <source>
        <dbReference type="ARBA" id="ARBA00004123"/>
    </source>
</evidence>
<keyword evidence="5" id="KW-0862">Zinc</keyword>
<keyword evidence="14" id="KW-1185">Reference proteome</keyword>
<comment type="subcellular location">
    <subcellularLocation>
        <location evidence="1">Nucleus</location>
    </subcellularLocation>
</comment>
<dbReference type="PROSITE" id="PS00028">
    <property type="entry name" value="ZINC_FINGER_C2H2_1"/>
    <property type="match status" value="2"/>
</dbReference>
<dbReference type="PANTHER" id="PTHR24394">
    <property type="entry name" value="ZINC FINGER PROTEIN"/>
    <property type="match status" value="1"/>
</dbReference>
<dbReference type="PANTHER" id="PTHR24394:SF48">
    <property type="entry name" value="ZINC FINGER PROTEIN 771"/>
    <property type="match status" value="1"/>
</dbReference>
<protein>
    <recommendedName>
        <fullName evidence="12">C2H2-type domain-containing protein</fullName>
    </recommendedName>
</protein>
<dbReference type="PROSITE" id="PS50157">
    <property type="entry name" value="ZINC_FINGER_C2H2_2"/>
    <property type="match status" value="3"/>
</dbReference>
<dbReference type="GO" id="GO:0003677">
    <property type="term" value="F:DNA binding"/>
    <property type="evidence" value="ECO:0007669"/>
    <property type="project" value="UniProtKB-KW"/>
</dbReference>
<evidence type="ECO:0000256" key="3">
    <source>
        <dbReference type="ARBA" id="ARBA00022737"/>
    </source>
</evidence>
<dbReference type="Pfam" id="PF00096">
    <property type="entry name" value="zf-C2H2"/>
    <property type="match status" value="2"/>
</dbReference>
<dbReference type="GO" id="GO:0000981">
    <property type="term" value="F:DNA-binding transcription factor activity, RNA polymerase II-specific"/>
    <property type="evidence" value="ECO:0007669"/>
    <property type="project" value="TreeGrafter"/>
</dbReference>
<dbReference type="EMBL" id="CAMPGE010011070">
    <property type="protein sequence ID" value="CAI2369913.1"/>
    <property type="molecule type" value="Genomic_DNA"/>
</dbReference>
<organism evidence="13 14">
    <name type="scientific">Euplotes crassus</name>
    <dbReference type="NCBI Taxonomy" id="5936"/>
    <lineage>
        <taxon>Eukaryota</taxon>
        <taxon>Sar</taxon>
        <taxon>Alveolata</taxon>
        <taxon>Ciliophora</taxon>
        <taxon>Intramacronucleata</taxon>
        <taxon>Spirotrichea</taxon>
        <taxon>Hypotrichia</taxon>
        <taxon>Euplotida</taxon>
        <taxon>Euplotidae</taxon>
        <taxon>Moneuplotes</taxon>
    </lineage>
</organism>
<feature type="domain" description="C2H2-type" evidence="12">
    <location>
        <begin position="108"/>
        <end position="135"/>
    </location>
</feature>
<proteinExistence type="predicted"/>
<name>A0AAD1XFC4_EUPCR</name>
<evidence type="ECO:0000256" key="2">
    <source>
        <dbReference type="ARBA" id="ARBA00022723"/>
    </source>
</evidence>
<evidence type="ECO:0000313" key="14">
    <source>
        <dbReference type="Proteomes" id="UP001295684"/>
    </source>
</evidence>
<keyword evidence="6" id="KW-0805">Transcription regulation</keyword>
<evidence type="ECO:0000256" key="8">
    <source>
        <dbReference type="ARBA" id="ARBA00023242"/>
    </source>
</evidence>
<keyword evidence="4 9" id="KW-0863">Zinc-finger</keyword>
<accession>A0AAD1XFC4</accession>
<feature type="coiled-coil region" evidence="10">
    <location>
        <begin position="285"/>
        <end position="329"/>
    </location>
</feature>
<feature type="domain" description="C2H2-type" evidence="12">
    <location>
        <begin position="26"/>
        <end position="54"/>
    </location>
</feature>
<evidence type="ECO:0000313" key="13">
    <source>
        <dbReference type="EMBL" id="CAI2369913.1"/>
    </source>
</evidence>
<comment type="caution">
    <text evidence="13">The sequence shown here is derived from an EMBL/GenBank/DDBJ whole genome shotgun (WGS) entry which is preliminary data.</text>
</comment>
<keyword evidence="2" id="KW-0479">Metal-binding</keyword>
<dbReference type="SUPFAM" id="SSF57667">
    <property type="entry name" value="beta-beta-alpha zinc fingers"/>
    <property type="match status" value="2"/>
</dbReference>
<reference evidence="13" key="1">
    <citation type="submission" date="2023-07" db="EMBL/GenBank/DDBJ databases">
        <authorList>
            <consortium name="AG Swart"/>
            <person name="Singh M."/>
            <person name="Singh A."/>
            <person name="Seah K."/>
            <person name="Emmerich C."/>
        </authorList>
    </citation>
    <scope>NUCLEOTIDE SEQUENCE</scope>
    <source>
        <strain evidence="13">DP1</strain>
    </source>
</reference>
<dbReference type="GO" id="GO:0005634">
    <property type="term" value="C:nucleus"/>
    <property type="evidence" value="ECO:0007669"/>
    <property type="project" value="UniProtKB-SubCell"/>
</dbReference>
<evidence type="ECO:0000259" key="12">
    <source>
        <dbReference type="PROSITE" id="PS50157"/>
    </source>
</evidence>
<sequence length="334" mass="40162">MNNKIAQKRTKNSGVKLDNEHAQGQFKCGLCDKTFSQKGNMMRHYNALHTENEFNEKMKKLTDLIFESDASKNQDIDVNQAQLQINTELVQQEISRLKNLSRPNKETFDCKECLKKFKYNHDLKIHVKIHDDESLWDYECQKCHKKFYRRQTFEKHAQKCTLSFKDLVHGEKDENELTEEQKKERERHTRMLEKVEDKDIEKEAKTLAKEKQEIVKQEQDNSQIKEETKEDQKQKEIQNKVSNPNQTIKHKIECEHRAGCNKSFDTLKQYFKHHNYHFAFCREDKKRLKTEIRLYKDLLKKKNKQLKTLNEEKSEIERQLKRYKSAAEIPHMDQ</sequence>
<dbReference type="AlphaFoldDB" id="A0AAD1XFC4"/>
<dbReference type="InterPro" id="IPR013087">
    <property type="entry name" value="Znf_C2H2_type"/>
</dbReference>